<evidence type="ECO:0000256" key="7">
    <source>
        <dbReference type="SAM" id="MobiDB-lite"/>
    </source>
</evidence>
<dbReference type="EC" id="2.4.99.16" evidence="6"/>
<feature type="binding site" evidence="6">
    <location>
        <position position="469"/>
    </location>
    <ligand>
        <name>alpha-maltose 1-phosphate</name>
        <dbReference type="ChEBI" id="CHEBI:63576"/>
    </ligand>
</feature>
<dbReference type="Pfam" id="PF11896">
    <property type="entry name" value="GlgE_dom_N_S"/>
    <property type="match status" value="1"/>
</dbReference>
<evidence type="ECO:0000256" key="1">
    <source>
        <dbReference type="ARBA" id="ARBA00011738"/>
    </source>
</evidence>
<dbReference type="Gene3D" id="2.60.40.10">
    <property type="entry name" value="Immunoglobulins"/>
    <property type="match status" value="1"/>
</dbReference>
<sequence length="749" mass="83509">MALGSVTDVTVSQPGEMPPFPDSEPLTSDLTATSASDDDLGAPAASTPASSSPETGRYTPDTEEKRPEPDAHAPTVARADDAPRGIGRIPVTDVMPIVDCGNLPTKSVVDEPFTVRATVFREGHDAVNASLVMTSPHGVERIVPMTCVNPGLDLWTGEAEADHEGVWHFRVEGWSDPYGTWDHDATIKVAAGVDVEVMFEEGARVLERACATNTYDDADERVLRHAVTTLRDTSRSDDERLAAGTSAEVKDVLERLPLRDFVSPSRDYPWLVERKLALTGAWYELFPRSEGAHFDEETQKWVSGTLRTAAERLPAVADMGFDVVYLTPIHPIGEVNRKGPNNTLTAGPEDPGSPYAIGSKDGGHDAIEPSLGDFDDLDAFVARANELGLEVALDIALQCAPDHPWVTSHPEWFTTRSDGTIAYAENPPKKYQDIYPLNFDNDPAGIYAEVRRVIQVWIDHGITIFRVDNPHTKPVEFWQWLIADVAKDHPEVIWLAEAFTKPAMMHNLGRIGFQQSYTYYAWRHQPWEIREYLDELIGDTASYMRPSFWPTTHDILTPYMQYGGPAAWKLRAALAATLVPTYGIYAGYELMESVARPGAQEQNDNEKYQFKDRRWADYAPGGPKEGQSIDWYLRRLNEIRRAHPALEHLRNLRWHGVDDENFIVFSKSRDIGDGANGGQDTIIVIANTDPHATRETWVHLDMGALGLRGDEGFVAHDLLSDATWHWGEHNFVRLGPDAENVHIIHVRKF</sequence>
<feature type="site" description="Transition state stabilizer" evidence="6">
    <location>
        <position position="554"/>
    </location>
</feature>
<evidence type="ECO:0000259" key="8">
    <source>
        <dbReference type="SMART" id="SM00642"/>
    </source>
</evidence>
<comment type="subunit">
    <text evidence="1 6">Homodimer.</text>
</comment>
<comment type="similarity">
    <text evidence="6">Belongs to the glycosyl hydrolase 13 family. GlgE subfamily.</text>
</comment>
<feature type="binding site" evidence="6">
    <location>
        <begin position="607"/>
        <end position="608"/>
    </location>
    <ligand>
        <name>alpha-maltose 1-phosphate</name>
        <dbReference type="ChEBI" id="CHEBI:63576"/>
    </ligand>
</feature>
<feature type="binding site" evidence="6">
    <location>
        <position position="398"/>
    </location>
    <ligand>
        <name>alpha-maltose 1-phosphate</name>
        <dbReference type="ChEBI" id="CHEBI:63576"/>
    </ligand>
</feature>
<dbReference type="SMART" id="SM00642">
    <property type="entry name" value="Aamy"/>
    <property type="match status" value="1"/>
</dbReference>
<feature type="domain" description="Glycosyl hydrolase family 13 catalytic" evidence="8">
    <location>
        <begin position="280"/>
        <end position="640"/>
    </location>
</feature>
<dbReference type="OrthoDB" id="9805159at2"/>
<organism evidence="9 10">
    <name type="scientific">Dermacoccus nishinomiyaensis</name>
    <dbReference type="NCBI Taxonomy" id="1274"/>
    <lineage>
        <taxon>Bacteria</taxon>
        <taxon>Bacillati</taxon>
        <taxon>Actinomycetota</taxon>
        <taxon>Actinomycetes</taxon>
        <taxon>Micrococcales</taxon>
        <taxon>Dermacoccaceae</taxon>
        <taxon>Dermacoccus</taxon>
    </lineage>
</organism>
<dbReference type="EMBL" id="CP008889">
    <property type="protein sequence ID" value="AIF40409.1"/>
    <property type="molecule type" value="Genomic_DNA"/>
</dbReference>
<dbReference type="Proteomes" id="UP000027986">
    <property type="component" value="Chromosome"/>
</dbReference>
<proteinExistence type="inferred from homology"/>
<feature type="region of interest" description="Disordered" evidence="7">
    <location>
        <begin position="1"/>
        <end position="87"/>
    </location>
</feature>
<dbReference type="CDD" id="cd11344">
    <property type="entry name" value="AmyAc_GlgE_like"/>
    <property type="match status" value="1"/>
</dbReference>
<dbReference type="Gene3D" id="3.20.20.80">
    <property type="entry name" value="Glycosidases"/>
    <property type="match status" value="1"/>
</dbReference>
<evidence type="ECO:0000256" key="5">
    <source>
        <dbReference type="ARBA" id="ARBA00048735"/>
    </source>
</evidence>
<feature type="compositionally biased region" description="Low complexity" evidence="7">
    <location>
        <begin position="26"/>
        <end position="35"/>
    </location>
</feature>
<feature type="compositionally biased region" description="Low complexity" evidence="7">
    <location>
        <begin position="42"/>
        <end position="53"/>
    </location>
</feature>
<keyword evidence="10" id="KW-1185">Reference proteome</keyword>
<dbReference type="InterPro" id="IPR049171">
    <property type="entry name" value="GLGE_C"/>
</dbReference>
<dbReference type="SUPFAM" id="SSF51445">
    <property type="entry name" value="(Trans)glycosidases"/>
    <property type="match status" value="1"/>
</dbReference>
<evidence type="ECO:0000256" key="2">
    <source>
        <dbReference type="ARBA" id="ARBA00022676"/>
    </source>
</evidence>
<dbReference type="InterPro" id="IPR017853">
    <property type="entry name" value="GH"/>
</dbReference>
<dbReference type="InterPro" id="IPR013780">
    <property type="entry name" value="Glyco_hydro_b"/>
</dbReference>
<dbReference type="InterPro" id="IPR026585">
    <property type="entry name" value="GlgE"/>
</dbReference>
<evidence type="ECO:0000256" key="3">
    <source>
        <dbReference type="ARBA" id="ARBA00022679"/>
    </source>
</evidence>
<dbReference type="InterPro" id="IPR021828">
    <property type="entry name" value="GlgE_dom_N/S"/>
</dbReference>
<dbReference type="Gene3D" id="2.60.40.1180">
    <property type="entry name" value="Golgi alpha-mannosidase II"/>
    <property type="match status" value="1"/>
</dbReference>
<gene>
    <name evidence="6" type="primary">glgE</name>
    <name evidence="9" type="ORF">HX89_04985</name>
</gene>
<dbReference type="HAMAP" id="MF_02124">
    <property type="entry name" value="GlgE"/>
    <property type="match status" value="1"/>
</dbReference>
<name>A0A075JER3_9MICO</name>
<dbReference type="Gene3D" id="1.20.58.80">
    <property type="entry name" value="Phosphotransferase system, lactose/cellobiose-type IIA subunit"/>
    <property type="match status" value="1"/>
</dbReference>
<feature type="binding site" evidence="6">
    <location>
        <position position="338"/>
    </location>
    <ligand>
        <name>alpha-maltose 1-phosphate</name>
        <dbReference type="ChEBI" id="CHEBI:63576"/>
    </ligand>
</feature>
<feature type="active site" description="Proton donor" evidence="6">
    <location>
        <position position="497"/>
    </location>
</feature>
<feature type="binding site" evidence="6">
    <location>
        <position position="433"/>
    </location>
    <ligand>
        <name>alpha-maltose 1-phosphate</name>
        <dbReference type="ChEBI" id="CHEBI:63576"/>
    </ligand>
</feature>
<dbReference type="InterPro" id="IPR006047">
    <property type="entry name" value="GH13_cat_dom"/>
</dbReference>
<feature type="compositionally biased region" description="Basic and acidic residues" evidence="7">
    <location>
        <begin position="60"/>
        <end position="71"/>
    </location>
</feature>
<keyword evidence="2 6" id="KW-0328">Glycosyltransferase</keyword>
<evidence type="ECO:0000313" key="9">
    <source>
        <dbReference type="EMBL" id="AIF40409.1"/>
    </source>
</evidence>
<evidence type="ECO:0000256" key="4">
    <source>
        <dbReference type="ARBA" id="ARBA00023277"/>
    </source>
</evidence>
<dbReference type="InterPro" id="IPR013783">
    <property type="entry name" value="Ig-like_fold"/>
</dbReference>
<dbReference type="KEGG" id="dni:HX89_04985"/>
<protein>
    <recommendedName>
        <fullName evidence="6">Alpha-1,4-glucan:maltose-1-phosphate maltosyltransferase</fullName>
        <shortName evidence="6">GMPMT</shortName>
        <ecNumber evidence="6">2.4.99.16</ecNumber>
    </recommendedName>
    <alternativeName>
        <fullName evidence="6">(1-&gt;4)-alpha-D-glucan:maltose-1-phosphate alpha-D-maltosyltransferase</fullName>
    </alternativeName>
</protein>
<feature type="active site" description="Nucleophile" evidence="6">
    <location>
        <position position="468"/>
    </location>
</feature>
<accession>A0A075JER3</accession>
<comment type="function">
    <text evidence="6">Maltosyltransferase that uses maltose 1-phosphate (M1P) as the sugar donor to elongate linear or branched alpha-(1-&gt;4)-glucans. Is involved in a branched alpha-glucan biosynthetic pathway from trehalose, together with TreS, Mak and GlgB.</text>
</comment>
<dbReference type="GO" id="GO:0004553">
    <property type="term" value="F:hydrolase activity, hydrolyzing O-glycosyl compounds"/>
    <property type="evidence" value="ECO:0007669"/>
    <property type="project" value="InterPro"/>
</dbReference>
<dbReference type="GO" id="GO:0030979">
    <property type="term" value="P:alpha-glucan biosynthetic process"/>
    <property type="evidence" value="ECO:0007669"/>
    <property type="project" value="UniProtKB-UniRule"/>
</dbReference>
<feature type="region of interest" description="Disordered" evidence="7">
    <location>
        <begin position="336"/>
        <end position="362"/>
    </location>
</feature>
<reference evidence="9 10" key="1">
    <citation type="submission" date="2014-07" db="EMBL/GenBank/DDBJ databases">
        <title>Genome Sequencing of Dermacoccus nishinomiyaensis.</title>
        <authorList>
            <person name="Hong K.W."/>
            <person name="Chan K.G."/>
        </authorList>
    </citation>
    <scope>NUCLEOTIDE SEQUENCE [LARGE SCALE GENOMIC DNA]</scope>
    <source>
        <strain evidence="9 10">M25</strain>
    </source>
</reference>
<comment type="catalytic activity">
    <reaction evidence="5 6">
        <text>alpha-maltose 1-phosphate + [(1-&gt;4)-alpha-D-glucosyl](n) = [(1-&gt;4)-alpha-D-glucosyl](n+2) + phosphate</text>
        <dbReference type="Rhea" id="RHEA:42692"/>
        <dbReference type="Rhea" id="RHEA-COMP:9584"/>
        <dbReference type="Rhea" id="RHEA-COMP:10183"/>
        <dbReference type="ChEBI" id="CHEBI:15444"/>
        <dbReference type="ChEBI" id="CHEBI:43474"/>
        <dbReference type="ChEBI" id="CHEBI:63576"/>
        <dbReference type="EC" id="2.4.99.16"/>
    </reaction>
</comment>
<keyword evidence="3 6" id="KW-0808">Transferase</keyword>
<dbReference type="AlphaFoldDB" id="A0A075JER3"/>
<dbReference type="PANTHER" id="PTHR47786:SF2">
    <property type="entry name" value="GLYCOSYL HYDROLASE FAMILY 13 CATALYTIC DOMAIN-CONTAINING PROTEIN"/>
    <property type="match status" value="1"/>
</dbReference>
<evidence type="ECO:0000313" key="10">
    <source>
        <dbReference type="Proteomes" id="UP000027986"/>
    </source>
</evidence>
<dbReference type="GO" id="GO:0016758">
    <property type="term" value="F:hexosyltransferase activity"/>
    <property type="evidence" value="ECO:0007669"/>
    <property type="project" value="UniProtKB-UniRule"/>
</dbReference>
<dbReference type="PANTHER" id="PTHR47786">
    <property type="entry name" value="ALPHA-1,4-GLUCAN:MALTOSE-1-PHOSPHATE MALTOSYLTRANSFERASE"/>
    <property type="match status" value="1"/>
</dbReference>
<dbReference type="eggNOG" id="COG0366">
    <property type="taxonomic scope" value="Bacteria"/>
</dbReference>
<evidence type="ECO:0000256" key="6">
    <source>
        <dbReference type="HAMAP-Rule" id="MF_02124"/>
    </source>
</evidence>
<dbReference type="Pfam" id="PF21702">
    <property type="entry name" value="GLGE_C"/>
    <property type="match status" value="1"/>
</dbReference>
<dbReference type="HOGENOM" id="CLU_015798_0_0_11"/>
<keyword evidence="4 6" id="KW-0119">Carbohydrate metabolism</keyword>